<evidence type="ECO:0000259" key="4">
    <source>
        <dbReference type="Pfam" id="PF25019"/>
    </source>
</evidence>
<name>A0AAW2DB35_9ROSI</name>
<evidence type="ECO:0000256" key="2">
    <source>
        <dbReference type="ARBA" id="ARBA00022821"/>
    </source>
</evidence>
<keyword evidence="6" id="KW-1185">Reference proteome</keyword>
<gene>
    <name evidence="5" type="ORF">SO802_008524</name>
</gene>
<sequence length="1019" mass="116864">MAYIWNPVKGDIKRLTSLFYSLSKIETFKERKIADKLREKSEILLKALAEMVDNSEKRYKVDDEEKQDEGGALNDEEKQHERLVLELWLEGLEDAVFNTEDLVDKIHTEALRQKLDGQICEKMEDIRCSLESCVKQGAVLGLARRTYNMNLQGMHCPDKYLLDLNWRLAFLDLVQSLRKLQYRDRYLDLDLDPTDYIYFVDESEVFGMDCDKEEIINLLLSDDVSDRQLSVISIEGNGRIGKTTLARLVYNEQRVSDHFHLKAWVRVPDDFDRVTLSILYFFILKNKELNLRFNDYHKLNSDELGLELQQCLVGKRFLLVLDGAKQIPSSKEWKALRSALKDAANGSCIIVTTRNKDIAPKVDAVSTYPMEPLSEERSWPIFAKFAFGDQNPSSDTQLEVIGKEIVQMCHGLSSSVRILGSLLRFKLQQEEWEAILTRLKPSSDSSEDSRENVNVVPNLRLTEDLKRCLAYCSIFPPDYEFDMEKLLLLCMAEGFLEPCTTDRDSIIEKLKPFFQKSSRNESSFRVCRNNLADYVSTRYCFRLEDNHPSQIPLNTRYLSLVGGKYENSVIFEAIDRAELLRTFLPLDHESRHLCATELQNLLLKLQFLRVLSLSHFHITEIPDSIGKLEHLRYIDLSHTPIKRLPKLVCELYNLQSLILSNCHSLTELPKDMSNLENLLNLDISGSGLSEMPGMSKLKNLKLQPCFVAGKKSGSLMEFRNNTGLQRLHILKLQTMTSENDAGGTPLVGMHSLEELVLEWDDNTADPENATKVLAGLRPSVTSLKKLTINFYCGKTFPEWSDSFDKMVFLRLSHCTNCSTLPPLGNLPNLKDLIIEGMDAVEKVGPDFSADRSPRRDVSFCFLERLTFEGMPKWTEWDPWDRFQRLAQLCIRRCPKLRGNLPKFLPSGKRIEIIESQELVTALTTEKSLEFLRHLATGSSLIIEGEDIEKLNELYVSTVPESSLLVTPVYQTYPKWSKGEQKEYIEDPSQFPLLEVESTLPLPQRAAECSLLVTPGIYYL</sequence>
<feature type="domain" description="R13L1/DRL21-like LRR repeat region" evidence="4">
    <location>
        <begin position="720"/>
        <end position="837"/>
    </location>
</feature>
<evidence type="ECO:0000259" key="3">
    <source>
        <dbReference type="Pfam" id="PF00931"/>
    </source>
</evidence>
<dbReference type="AlphaFoldDB" id="A0AAW2DB35"/>
<dbReference type="InterPro" id="IPR027417">
    <property type="entry name" value="P-loop_NTPase"/>
</dbReference>
<dbReference type="InterPro" id="IPR032675">
    <property type="entry name" value="LRR_dom_sf"/>
</dbReference>
<dbReference type="Gene3D" id="3.80.10.10">
    <property type="entry name" value="Ribonuclease Inhibitor"/>
    <property type="match status" value="1"/>
</dbReference>
<dbReference type="Pfam" id="PF25019">
    <property type="entry name" value="LRR_R13L1-DRL21"/>
    <property type="match status" value="1"/>
</dbReference>
<keyword evidence="1" id="KW-0433">Leucine-rich repeat</keyword>
<dbReference type="GO" id="GO:0043531">
    <property type="term" value="F:ADP binding"/>
    <property type="evidence" value="ECO:0007669"/>
    <property type="project" value="InterPro"/>
</dbReference>
<dbReference type="Proteomes" id="UP001459277">
    <property type="component" value="Unassembled WGS sequence"/>
</dbReference>
<dbReference type="PANTHER" id="PTHR36766:SF40">
    <property type="entry name" value="DISEASE RESISTANCE PROTEIN RGA3"/>
    <property type="match status" value="1"/>
</dbReference>
<organism evidence="5 6">
    <name type="scientific">Lithocarpus litseifolius</name>
    <dbReference type="NCBI Taxonomy" id="425828"/>
    <lineage>
        <taxon>Eukaryota</taxon>
        <taxon>Viridiplantae</taxon>
        <taxon>Streptophyta</taxon>
        <taxon>Embryophyta</taxon>
        <taxon>Tracheophyta</taxon>
        <taxon>Spermatophyta</taxon>
        <taxon>Magnoliopsida</taxon>
        <taxon>eudicotyledons</taxon>
        <taxon>Gunneridae</taxon>
        <taxon>Pentapetalae</taxon>
        <taxon>rosids</taxon>
        <taxon>fabids</taxon>
        <taxon>Fagales</taxon>
        <taxon>Fagaceae</taxon>
        <taxon>Lithocarpus</taxon>
    </lineage>
</organism>
<dbReference type="PANTHER" id="PTHR36766">
    <property type="entry name" value="PLANT BROAD-SPECTRUM MILDEW RESISTANCE PROTEIN RPW8"/>
    <property type="match status" value="1"/>
</dbReference>
<evidence type="ECO:0000313" key="6">
    <source>
        <dbReference type="Proteomes" id="UP001459277"/>
    </source>
</evidence>
<dbReference type="PRINTS" id="PR00364">
    <property type="entry name" value="DISEASERSIST"/>
</dbReference>
<protein>
    <recommendedName>
        <fullName evidence="7">NB-ARC domain-containing protein</fullName>
    </recommendedName>
</protein>
<proteinExistence type="predicted"/>
<evidence type="ECO:0008006" key="7">
    <source>
        <dbReference type="Google" id="ProtNLM"/>
    </source>
</evidence>
<accession>A0AAW2DB35</accession>
<reference evidence="5 6" key="1">
    <citation type="submission" date="2024-01" db="EMBL/GenBank/DDBJ databases">
        <title>A telomere-to-telomere, gap-free genome of sweet tea (Lithocarpus litseifolius).</title>
        <authorList>
            <person name="Zhou J."/>
        </authorList>
    </citation>
    <scope>NUCLEOTIDE SEQUENCE [LARGE SCALE GENOMIC DNA]</scope>
    <source>
        <strain evidence="5">Zhou-2022a</strain>
        <tissue evidence="5">Leaf</tissue>
    </source>
</reference>
<dbReference type="Pfam" id="PF00931">
    <property type="entry name" value="NB-ARC"/>
    <property type="match status" value="1"/>
</dbReference>
<comment type="caution">
    <text evidence="5">The sequence shown here is derived from an EMBL/GenBank/DDBJ whole genome shotgun (WGS) entry which is preliminary data.</text>
</comment>
<evidence type="ECO:0000313" key="5">
    <source>
        <dbReference type="EMBL" id="KAL0007022.1"/>
    </source>
</evidence>
<dbReference type="InterPro" id="IPR002182">
    <property type="entry name" value="NB-ARC"/>
</dbReference>
<dbReference type="GO" id="GO:0006952">
    <property type="term" value="P:defense response"/>
    <property type="evidence" value="ECO:0007669"/>
    <property type="project" value="UniProtKB-KW"/>
</dbReference>
<dbReference type="InterPro" id="IPR056789">
    <property type="entry name" value="LRR_R13L1-DRL21"/>
</dbReference>
<dbReference type="SUPFAM" id="SSF52540">
    <property type="entry name" value="P-loop containing nucleoside triphosphate hydrolases"/>
    <property type="match status" value="1"/>
</dbReference>
<dbReference type="Gene3D" id="3.40.50.300">
    <property type="entry name" value="P-loop containing nucleotide triphosphate hydrolases"/>
    <property type="match status" value="1"/>
</dbReference>
<dbReference type="EMBL" id="JAZDWU010000003">
    <property type="protein sequence ID" value="KAL0007022.1"/>
    <property type="molecule type" value="Genomic_DNA"/>
</dbReference>
<dbReference type="SUPFAM" id="SSF52058">
    <property type="entry name" value="L domain-like"/>
    <property type="match status" value="1"/>
</dbReference>
<feature type="domain" description="NB-ARC" evidence="3">
    <location>
        <begin position="211"/>
        <end position="388"/>
    </location>
</feature>
<evidence type="ECO:0000256" key="1">
    <source>
        <dbReference type="ARBA" id="ARBA00022614"/>
    </source>
</evidence>
<dbReference type="Gene3D" id="1.10.8.430">
    <property type="entry name" value="Helical domain of apoptotic protease-activating factors"/>
    <property type="match status" value="1"/>
</dbReference>
<keyword evidence="2" id="KW-0611">Plant defense</keyword>
<dbReference type="InterPro" id="IPR042197">
    <property type="entry name" value="Apaf_helical"/>
</dbReference>